<proteinExistence type="predicted"/>
<evidence type="ECO:0000313" key="1">
    <source>
        <dbReference type="EMBL" id="QIG72911.1"/>
    </source>
</evidence>
<sequence length="140" mass="15908">MSDPIQMFKSSEKLSRIYYQAHFPMLIAIQGIDCEISRKIPRLEDDVYGTHAGTSDVDVLSTTKILMSTSQWRIATSYEGGWFDDIGYMYCMYDIIDGDLVSLTREDGEKITFQVLGTEILGITTKILKRFKLTNLGESD</sequence>
<keyword evidence="2" id="KW-1185">Reference proteome</keyword>
<reference evidence="1 2" key="1">
    <citation type="submission" date="2020-01" db="EMBL/GenBank/DDBJ databases">
        <title>Patterns of diversity and host range of bacteriophage communities associated with bean-nodulatin bacteria.</title>
        <authorList>
            <person name="Vann Cauwenberghe J."/>
            <person name="Santamaria R.I."/>
            <person name="Bustos P."/>
            <person name="Juarez S."/>
            <person name="Gonzalez V."/>
        </authorList>
    </citation>
    <scope>NUCLEOTIDE SEQUENCE [LARGE SCALE GENOMIC DNA]</scope>
    <source>
        <strain evidence="2">RHph</strain>
    </source>
</reference>
<dbReference type="Proteomes" id="UP000655883">
    <property type="component" value="Segment"/>
</dbReference>
<name>A0A7S5R873_9CAUD</name>
<dbReference type="EMBL" id="MN988525">
    <property type="protein sequence ID" value="QIG72911.1"/>
    <property type="molecule type" value="Genomic_DNA"/>
</dbReference>
<protein>
    <submittedName>
        <fullName evidence="1">Uncharacterized protein</fullName>
    </submittedName>
</protein>
<organism evidence="1 2">
    <name type="scientific">Rhizobium phage RHph_Y65</name>
    <dbReference type="NCBI Taxonomy" id="2509785"/>
    <lineage>
        <taxon>Viruses</taxon>
        <taxon>Duplodnaviria</taxon>
        <taxon>Heunggongvirae</taxon>
        <taxon>Uroviricota</taxon>
        <taxon>Caudoviricetes</taxon>
        <taxon>Kleczkowskaviridae</taxon>
        <taxon>Cuauhnahuacvirus</taxon>
        <taxon>Cuauhnahuacvirus Y65</taxon>
    </lineage>
</organism>
<accession>A0A7S5R873</accession>
<evidence type="ECO:0000313" key="2">
    <source>
        <dbReference type="Proteomes" id="UP000655883"/>
    </source>
</evidence>
<gene>
    <name evidence="1" type="ORF">EVB97_373</name>
</gene>